<keyword evidence="2" id="KW-1185">Reference proteome</keyword>
<evidence type="ECO:0000313" key="1">
    <source>
        <dbReference type="EMBL" id="MPC78200.1"/>
    </source>
</evidence>
<proteinExistence type="predicted"/>
<protein>
    <submittedName>
        <fullName evidence="1">Uncharacterized protein</fullName>
    </submittedName>
</protein>
<dbReference type="Proteomes" id="UP000324222">
    <property type="component" value="Unassembled WGS sequence"/>
</dbReference>
<organism evidence="1 2">
    <name type="scientific">Portunus trituberculatus</name>
    <name type="common">Swimming crab</name>
    <name type="synonym">Neptunus trituberculatus</name>
    <dbReference type="NCBI Taxonomy" id="210409"/>
    <lineage>
        <taxon>Eukaryota</taxon>
        <taxon>Metazoa</taxon>
        <taxon>Ecdysozoa</taxon>
        <taxon>Arthropoda</taxon>
        <taxon>Crustacea</taxon>
        <taxon>Multicrustacea</taxon>
        <taxon>Malacostraca</taxon>
        <taxon>Eumalacostraca</taxon>
        <taxon>Eucarida</taxon>
        <taxon>Decapoda</taxon>
        <taxon>Pleocyemata</taxon>
        <taxon>Brachyura</taxon>
        <taxon>Eubrachyura</taxon>
        <taxon>Portunoidea</taxon>
        <taxon>Portunidae</taxon>
        <taxon>Portuninae</taxon>
        <taxon>Portunus</taxon>
    </lineage>
</organism>
<evidence type="ECO:0000313" key="2">
    <source>
        <dbReference type="Proteomes" id="UP000324222"/>
    </source>
</evidence>
<name>A0A5B7I0P0_PORTR</name>
<reference evidence="1 2" key="1">
    <citation type="submission" date="2019-05" db="EMBL/GenBank/DDBJ databases">
        <title>Another draft genome of Portunus trituberculatus and its Hox gene families provides insights of decapod evolution.</title>
        <authorList>
            <person name="Jeong J.-H."/>
            <person name="Song I."/>
            <person name="Kim S."/>
            <person name="Choi T."/>
            <person name="Kim D."/>
            <person name="Ryu S."/>
            <person name="Kim W."/>
        </authorList>
    </citation>
    <scope>NUCLEOTIDE SEQUENCE [LARGE SCALE GENOMIC DNA]</scope>
    <source>
        <tissue evidence="1">Muscle</tissue>
    </source>
</reference>
<dbReference type="EMBL" id="VSRR010047832">
    <property type="protein sequence ID" value="MPC78200.1"/>
    <property type="molecule type" value="Genomic_DNA"/>
</dbReference>
<dbReference type="AlphaFoldDB" id="A0A5B7I0P0"/>
<comment type="caution">
    <text evidence="1">The sequence shown here is derived from an EMBL/GenBank/DDBJ whole genome shotgun (WGS) entry which is preliminary data.</text>
</comment>
<sequence>MFTSWDLDLLSGYCLWRLSGLTSPASPAHRYTCPRTTHTPTPPTPRPFLHTHTHCLHSYPHRTYPFSFPQNHAQATDLLQCHINLPPRPNHTPPQLHHTFCSSLTSQPHSYTAEG</sequence>
<accession>A0A5B7I0P0</accession>
<gene>
    <name evidence="1" type="ORF">E2C01_072682</name>
</gene>